<dbReference type="AlphaFoldDB" id="A0A2M8LYZ3"/>
<dbReference type="Proteomes" id="UP000230407">
    <property type="component" value="Unassembled WGS sequence"/>
</dbReference>
<comment type="caution">
    <text evidence="1">The sequence shown here is derived from an EMBL/GenBank/DDBJ whole genome shotgun (WGS) entry which is preliminary data.</text>
</comment>
<reference evidence="1 2" key="1">
    <citation type="submission" date="2017-11" db="EMBL/GenBank/DDBJ databases">
        <title>Streptomyces carmine sp. nov., a novel actinomycete isolated from Sophora alopecuroides in Xinjiang, China.</title>
        <authorList>
            <person name="Wang Y."/>
            <person name="Luo X."/>
            <person name="Wan C."/>
            <person name="Zhang L."/>
        </authorList>
    </citation>
    <scope>NUCLEOTIDE SEQUENCE [LARGE SCALE GENOMIC DNA]</scope>
    <source>
        <strain evidence="1 2">TRM SA0054</strain>
    </source>
</reference>
<evidence type="ECO:0000313" key="2">
    <source>
        <dbReference type="Proteomes" id="UP000230407"/>
    </source>
</evidence>
<gene>
    <name evidence="1" type="ORF">CUT44_14340</name>
</gene>
<name>A0A2M8LYZ3_9ACTN</name>
<protein>
    <submittedName>
        <fullName evidence="1">Uncharacterized protein</fullName>
    </submittedName>
</protein>
<evidence type="ECO:0000313" key="1">
    <source>
        <dbReference type="EMBL" id="PJE97155.1"/>
    </source>
</evidence>
<accession>A0A2M8LYZ3</accession>
<organism evidence="1 2">
    <name type="scientific">Streptomyces carminius</name>
    <dbReference type="NCBI Taxonomy" id="2665496"/>
    <lineage>
        <taxon>Bacteria</taxon>
        <taxon>Bacillati</taxon>
        <taxon>Actinomycetota</taxon>
        <taxon>Actinomycetes</taxon>
        <taxon>Kitasatosporales</taxon>
        <taxon>Streptomycetaceae</taxon>
        <taxon>Streptomyces</taxon>
    </lineage>
</organism>
<dbReference type="EMBL" id="PGGW01000049">
    <property type="protein sequence ID" value="PJE97155.1"/>
    <property type="molecule type" value="Genomic_DNA"/>
</dbReference>
<sequence>MTIMPPRLPLSPSGIAEDVQDAVADVFPLFESVQSLARLGVRIAFEVAPSRIVATITVTADAVKVLPALLEEIDDARPGQLPNGQLVVTGSMCQGTVTLRVVIPQEWVTPEELAVLTGTATADPTNLL</sequence>
<dbReference type="RefSeq" id="WP_100202357.1">
    <property type="nucleotide sequence ID" value="NZ_PGGW01000049.1"/>
</dbReference>
<proteinExistence type="predicted"/>
<keyword evidence="2" id="KW-1185">Reference proteome</keyword>